<feature type="transmembrane region" description="Helical" evidence="12">
    <location>
        <begin position="425"/>
        <end position="446"/>
    </location>
</feature>
<feature type="binding site" evidence="8">
    <location>
        <position position="399"/>
    </location>
    <ligand>
        <name>Na(+)</name>
        <dbReference type="ChEBI" id="CHEBI:29101"/>
        <label>1</label>
    </ligand>
</feature>
<dbReference type="PRINTS" id="PR00176">
    <property type="entry name" value="NANEUSMPORT"/>
</dbReference>
<evidence type="ECO:0000256" key="3">
    <source>
        <dbReference type="ARBA" id="ARBA00022448"/>
    </source>
</evidence>
<keyword evidence="9" id="KW-1015">Disulfide bond</keyword>
<evidence type="ECO:0000256" key="2">
    <source>
        <dbReference type="ARBA" id="ARBA00006459"/>
    </source>
</evidence>
<evidence type="ECO:0000256" key="6">
    <source>
        <dbReference type="ARBA" id="ARBA00022989"/>
    </source>
</evidence>
<comment type="subcellular location">
    <subcellularLocation>
        <location evidence="1">Membrane</location>
        <topology evidence="1">Multi-pass membrane protein</topology>
    </subcellularLocation>
</comment>
<feature type="binding site" evidence="8">
    <location>
        <position position="499"/>
    </location>
    <ligand>
        <name>Na(+)</name>
        <dbReference type="ChEBI" id="CHEBI:29101"/>
        <label>1</label>
    </ligand>
</feature>
<dbReference type="RefSeq" id="XP_028968574.1">
    <property type="nucleotide sequence ID" value="XM_029112741.1"/>
</dbReference>
<evidence type="ECO:0000256" key="5">
    <source>
        <dbReference type="ARBA" id="ARBA00022847"/>
    </source>
</evidence>
<feature type="transmembrane region" description="Helical" evidence="12">
    <location>
        <begin position="181"/>
        <end position="208"/>
    </location>
</feature>
<dbReference type="PROSITE" id="PS50267">
    <property type="entry name" value="NA_NEUROTRAN_SYMP_3"/>
    <property type="match status" value="1"/>
</dbReference>
<dbReference type="GO" id="GO:0005886">
    <property type="term" value="C:plasma membrane"/>
    <property type="evidence" value="ECO:0007669"/>
    <property type="project" value="TreeGrafter"/>
</dbReference>
<evidence type="ECO:0000256" key="1">
    <source>
        <dbReference type="ARBA" id="ARBA00004141"/>
    </source>
</evidence>
<proteinExistence type="inferred from homology"/>
<feature type="transmembrane region" description="Helical" evidence="12">
    <location>
        <begin position="639"/>
        <end position="660"/>
    </location>
</feature>
<comment type="similarity">
    <text evidence="2 10">Belongs to the sodium:neurotransmitter symporter (SNF) (TC 2.A.22) family.</text>
</comment>
<keyword evidence="4 10" id="KW-0812">Transmembrane</keyword>
<accession>A0AAJ7SHH5</accession>
<feature type="binding site" evidence="8">
    <location>
        <position position="118"/>
    </location>
    <ligand>
        <name>Na(+)</name>
        <dbReference type="ChEBI" id="CHEBI:29101"/>
        <label>1</label>
    </ligand>
</feature>
<evidence type="ECO:0000256" key="7">
    <source>
        <dbReference type="ARBA" id="ARBA00023136"/>
    </source>
</evidence>
<protein>
    <recommendedName>
        <fullName evidence="10">Transporter</fullName>
    </recommendedName>
</protein>
<evidence type="ECO:0000256" key="12">
    <source>
        <dbReference type="SAM" id="Phobius"/>
    </source>
</evidence>
<feature type="binding site" evidence="8">
    <location>
        <position position="496"/>
    </location>
    <ligand>
        <name>Na(+)</name>
        <dbReference type="ChEBI" id="CHEBI:29101"/>
        <label>1</label>
    </ligand>
</feature>
<evidence type="ECO:0000256" key="8">
    <source>
        <dbReference type="PIRSR" id="PIRSR600175-1"/>
    </source>
</evidence>
<evidence type="ECO:0000256" key="4">
    <source>
        <dbReference type="ARBA" id="ARBA00022692"/>
    </source>
</evidence>
<evidence type="ECO:0000256" key="9">
    <source>
        <dbReference type="PIRSR" id="PIRSR600175-2"/>
    </source>
</evidence>
<feature type="region of interest" description="Disordered" evidence="11">
    <location>
        <begin position="37"/>
        <end position="59"/>
    </location>
</feature>
<keyword evidence="8" id="KW-0479">Metal-binding</keyword>
<keyword evidence="7 12" id="KW-0472">Membrane</keyword>
<dbReference type="PANTHER" id="PTHR11616">
    <property type="entry name" value="SODIUM/CHLORIDE DEPENDENT TRANSPORTER"/>
    <property type="match status" value="1"/>
</dbReference>
<dbReference type="SUPFAM" id="SSF161070">
    <property type="entry name" value="SNF-like"/>
    <property type="match status" value="1"/>
</dbReference>
<feature type="transmembrane region" description="Helical" evidence="12">
    <location>
        <begin position="561"/>
        <end position="579"/>
    </location>
</feature>
<dbReference type="PROSITE" id="PS00610">
    <property type="entry name" value="NA_NEUROTRAN_SYMP_1"/>
    <property type="match status" value="1"/>
</dbReference>
<keyword evidence="13" id="KW-1185">Reference proteome</keyword>
<sequence>MDLPVMSKVCEVLRLLSFKAKKFPRAILISRPGRVQPDPVEEQIGEREENERNSGFINRSFSNDETYEYKGASLNDYRNEKSASSVHEAVDSREEAIPSRGQWANKTEFILSCIGLSVGIGNIWRFPFLAYQNGGGAFLLPYVILMLLIGKPLYYLELALGQFTSSSVLTLWKCAPAFKGVGYAQLVTATIVAIYYNVIIAYTVFYMAQSFRSELPWASCESWWGADSQCYVRKEGVARCDVERNRLVDLFAARGPVAAGFTITSSTNKTAVVDPMLYNSVMRNCANGTETASQQFWTKHVLGLTESIDNMGSIRWDLAICLAFCWVLVFLCLMKGVKSTGKVVYFTATFPYVVLLCLLIRGLTLDGAREGVLYFLLPDWSRITELQIWRKAAEQLFYSLSVANGAIIMFGSYNEFRNPVHKDAFFISTMDFLTSLIGGIVIFSILGNMSHELGIPIDEVATQGQGLAFVAYPEALSRLVWPQLWSFLFFFMLFLLGLDSEFAMIETLLTSIYDEKPELRKHKTLLTFVVCLACFFLGIPCVMQGGQYVFNLMDTYGGGSAVVYIAIFEVIAIAWVYGLKRICGDFEFMLGHKQSRFWKVSWAFFSPVILIFLFLYGLATHEPLLYDEKIAYPAWAEGLGWSMALMSMVQVPFYLLYALYKYRHDVRLAFRPTKDWGPGNAAEREAYDEILRQQRSPPLEIVPRNH</sequence>
<dbReference type="Proteomes" id="UP000694867">
    <property type="component" value="Unplaced"/>
</dbReference>
<feature type="disulfide bond" evidence="9">
    <location>
        <begin position="220"/>
        <end position="230"/>
    </location>
</feature>
<feature type="transmembrane region" description="Helical" evidence="12">
    <location>
        <begin position="109"/>
        <end position="127"/>
    </location>
</feature>
<evidence type="ECO:0000256" key="10">
    <source>
        <dbReference type="RuleBase" id="RU003732"/>
    </source>
</evidence>
<feature type="transmembrane region" description="Helical" evidence="12">
    <location>
        <begin position="396"/>
        <end position="413"/>
    </location>
</feature>
<keyword evidence="6 12" id="KW-1133">Transmembrane helix</keyword>
<dbReference type="AlphaFoldDB" id="A0AAJ7SHH5"/>
<keyword evidence="8" id="KW-0915">Sodium</keyword>
<gene>
    <name evidence="14" type="primary">LOC100898228</name>
</gene>
<reference evidence="14" key="1">
    <citation type="submission" date="2025-08" db="UniProtKB">
        <authorList>
            <consortium name="RefSeq"/>
        </authorList>
    </citation>
    <scope>IDENTIFICATION</scope>
</reference>
<feature type="binding site" evidence="8">
    <location>
        <position position="115"/>
    </location>
    <ligand>
        <name>Na(+)</name>
        <dbReference type="ChEBI" id="CHEBI:29101"/>
        <label>1</label>
    </ligand>
</feature>
<dbReference type="GO" id="GO:0015187">
    <property type="term" value="F:glycine transmembrane transporter activity"/>
    <property type="evidence" value="ECO:0007669"/>
    <property type="project" value="TreeGrafter"/>
</dbReference>
<evidence type="ECO:0000313" key="14">
    <source>
        <dbReference type="RefSeq" id="XP_028968574.1"/>
    </source>
</evidence>
<feature type="transmembrane region" description="Helical" evidence="12">
    <location>
        <begin position="525"/>
        <end position="549"/>
    </location>
</feature>
<feature type="transmembrane region" description="Helical" evidence="12">
    <location>
        <begin position="314"/>
        <end position="334"/>
    </location>
</feature>
<dbReference type="InterPro" id="IPR037272">
    <property type="entry name" value="SNS_sf"/>
</dbReference>
<dbReference type="GO" id="GO:0015179">
    <property type="term" value="F:L-amino acid transmembrane transporter activity"/>
    <property type="evidence" value="ECO:0007669"/>
    <property type="project" value="TreeGrafter"/>
</dbReference>
<dbReference type="KEGG" id="goe:100898228"/>
<dbReference type="GO" id="GO:0005283">
    <property type="term" value="F:amino acid:sodium symporter activity"/>
    <property type="evidence" value="ECO:0007669"/>
    <property type="project" value="TreeGrafter"/>
</dbReference>
<feature type="transmembrane region" description="Helical" evidence="12">
    <location>
        <begin position="600"/>
        <end position="619"/>
    </location>
</feature>
<feature type="transmembrane region" description="Helical" evidence="12">
    <location>
        <begin position="484"/>
        <end position="504"/>
    </location>
</feature>
<evidence type="ECO:0000256" key="11">
    <source>
        <dbReference type="SAM" id="MobiDB-lite"/>
    </source>
</evidence>
<feature type="transmembrane region" description="Helical" evidence="12">
    <location>
        <begin position="139"/>
        <end position="160"/>
    </location>
</feature>
<dbReference type="GeneID" id="100898228"/>
<feature type="binding site" evidence="8">
    <location>
        <position position="122"/>
    </location>
    <ligand>
        <name>Na(+)</name>
        <dbReference type="ChEBI" id="CHEBI:29101"/>
        <label>1</label>
    </ligand>
</feature>
<name>A0AAJ7SHH5_9ACAR</name>
<feature type="binding site" evidence="8">
    <location>
        <position position="500"/>
    </location>
    <ligand>
        <name>Na(+)</name>
        <dbReference type="ChEBI" id="CHEBI:29101"/>
        <label>1</label>
    </ligand>
</feature>
<evidence type="ECO:0000313" key="13">
    <source>
        <dbReference type="Proteomes" id="UP000694867"/>
    </source>
</evidence>
<dbReference type="GO" id="GO:0089718">
    <property type="term" value="P:amino acid import across plasma membrane"/>
    <property type="evidence" value="ECO:0007669"/>
    <property type="project" value="TreeGrafter"/>
</dbReference>
<keyword evidence="3 10" id="KW-0813">Transport</keyword>
<dbReference type="PANTHER" id="PTHR11616:SF236">
    <property type="entry name" value="TRANSPORTER"/>
    <property type="match status" value="1"/>
</dbReference>
<keyword evidence="5 10" id="KW-0769">Symport</keyword>
<dbReference type="GO" id="GO:0046872">
    <property type="term" value="F:metal ion binding"/>
    <property type="evidence" value="ECO:0007669"/>
    <property type="project" value="UniProtKB-KW"/>
</dbReference>
<feature type="transmembrane region" description="Helical" evidence="12">
    <location>
        <begin position="343"/>
        <end position="363"/>
    </location>
</feature>
<organism evidence="13 14">
    <name type="scientific">Galendromus occidentalis</name>
    <name type="common">western predatory mite</name>
    <dbReference type="NCBI Taxonomy" id="34638"/>
    <lineage>
        <taxon>Eukaryota</taxon>
        <taxon>Metazoa</taxon>
        <taxon>Ecdysozoa</taxon>
        <taxon>Arthropoda</taxon>
        <taxon>Chelicerata</taxon>
        <taxon>Arachnida</taxon>
        <taxon>Acari</taxon>
        <taxon>Parasitiformes</taxon>
        <taxon>Mesostigmata</taxon>
        <taxon>Gamasina</taxon>
        <taxon>Phytoseioidea</taxon>
        <taxon>Phytoseiidae</taxon>
        <taxon>Typhlodrominae</taxon>
        <taxon>Galendromus</taxon>
    </lineage>
</organism>
<dbReference type="Pfam" id="PF00209">
    <property type="entry name" value="SNF"/>
    <property type="match status" value="2"/>
</dbReference>
<dbReference type="InterPro" id="IPR000175">
    <property type="entry name" value="Na/ntran_symport"/>
</dbReference>